<evidence type="ECO:0000256" key="5">
    <source>
        <dbReference type="SAM" id="Phobius"/>
    </source>
</evidence>
<sequence>MGCSSLYNMLWLRKIVQLTRLPPPPPPPPYGYELPTPAVVKGPPESEKLSRLRNPTTWKNNTNPRWWLDRGLRRNVFWIAVLYFGFFTWGYSTALLNCLQPLPQFNAYFDHPSGGKLGLIYANREKMINGVFAGQISGTILGTLSKTTGMLIASRVIVGLALPFMSVASTCLVNEIAHPRLRGICATINSSMYFCGVLVVSWVSFGTLHWPQSEILDGDRLSAYSGEQWAWRLPILLQALGPTILLCFTSSSLFPGASSHTGKRAPFTVPESPRWLVAHGYVSEAHSLLAQVHANGDKDDELVLGELGEIQECLAKEKEESVGRGIWDSWRDLWRTKGTRRRMLVVTIIGAGSQLKGTIASYITPILELVGFRDPSKIAVINGCLTTCDFVSAIAGALCVNSVGRRPLWIISTAGLLVCFAGMAALAAVFEHSSSMPAAYAFIVVLFILRVFNGIGWSPLTHNYPAEILPYSIRARALSYFTFLETSILAFNLWLHPVAFQHIGEADDRASQRTVRLFPK</sequence>
<feature type="transmembrane region" description="Helical" evidence="5">
    <location>
        <begin position="436"/>
        <end position="456"/>
    </location>
</feature>
<dbReference type="PANTHER" id="PTHR48022">
    <property type="entry name" value="PLASTIDIC GLUCOSE TRANSPORTER 4"/>
    <property type="match status" value="1"/>
</dbReference>
<feature type="transmembrane region" description="Helical" evidence="5">
    <location>
        <begin position="343"/>
        <end position="367"/>
    </location>
</feature>
<feature type="transmembrane region" description="Helical" evidence="5">
    <location>
        <begin position="379"/>
        <end position="401"/>
    </location>
</feature>
<dbReference type="SUPFAM" id="SSF103473">
    <property type="entry name" value="MFS general substrate transporter"/>
    <property type="match status" value="1"/>
</dbReference>
<feature type="transmembrane region" description="Helical" evidence="5">
    <location>
        <begin position="231"/>
        <end position="254"/>
    </location>
</feature>
<feature type="transmembrane region" description="Helical" evidence="5">
    <location>
        <begin position="152"/>
        <end position="173"/>
    </location>
</feature>
<dbReference type="PANTHER" id="PTHR48022:SF64">
    <property type="entry name" value="MAJOR FACILITATOR SUPERFAMILY (MFS) PROFILE DOMAIN-CONTAINING PROTEIN"/>
    <property type="match status" value="1"/>
</dbReference>
<feature type="transmembrane region" description="Helical" evidence="5">
    <location>
        <begin position="193"/>
        <end position="211"/>
    </location>
</feature>
<dbReference type="EMBL" id="JAACJN010000276">
    <property type="protein sequence ID" value="KAF5352324.1"/>
    <property type="molecule type" value="Genomic_DNA"/>
</dbReference>
<dbReference type="OrthoDB" id="6133115at2759"/>
<comment type="subcellular location">
    <subcellularLocation>
        <location evidence="1">Membrane</location>
        <topology evidence="1">Multi-pass membrane protein</topology>
    </subcellularLocation>
</comment>
<dbReference type="GO" id="GO:0005351">
    <property type="term" value="F:carbohydrate:proton symporter activity"/>
    <property type="evidence" value="ECO:0007669"/>
    <property type="project" value="TreeGrafter"/>
</dbReference>
<evidence type="ECO:0000256" key="3">
    <source>
        <dbReference type="ARBA" id="ARBA00022989"/>
    </source>
</evidence>
<keyword evidence="4 5" id="KW-0472">Membrane</keyword>
<dbReference type="InterPro" id="IPR050360">
    <property type="entry name" value="MFS_Sugar_Transporters"/>
</dbReference>
<dbReference type="InterPro" id="IPR036259">
    <property type="entry name" value="MFS_trans_sf"/>
</dbReference>
<protein>
    <submittedName>
        <fullName evidence="6">Uncharacterized protein</fullName>
    </submittedName>
</protein>
<keyword evidence="7" id="KW-1185">Reference proteome</keyword>
<keyword evidence="2 5" id="KW-0812">Transmembrane</keyword>
<dbReference type="Gene3D" id="1.20.1250.20">
    <property type="entry name" value="MFS general substrate transporter like domains"/>
    <property type="match status" value="1"/>
</dbReference>
<feature type="transmembrane region" description="Helical" evidence="5">
    <location>
        <begin position="477"/>
        <end position="495"/>
    </location>
</feature>
<keyword evidence="3 5" id="KW-1133">Transmembrane helix</keyword>
<accession>A0A8H5D278</accession>
<dbReference type="InterPro" id="IPR005828">
    <property type="entry name" value="MFS_sugar_transport-like"/>
</dbReference>
<evidence type="ECO:0000313" key="6">
    <source>
        <dbReference type="EMBL" id="KAF5352324.1"/>
    </source>
</evidence>
<dbReference type="AlphaFoldDB" id="A0A8H5D278"/>
<feature type="transmembrane region" description="Helical" evidence="5">
    <location>
        <begin position="75"/>
        <end position="96"/>
    </location>
</feature>
<dbReference type="Pfam" id="PF00083">
    <property type="entry name" value="Sugar_tr"/>
    <property type="match status" value="1"/>
</dbReference>
<evidence type="ECO:0000313" key="7">
    <source>
        <dbReference type="Proteomes" id="UP000518752"/>
    </source>
</evidence>
<dbReference type="Proteomes" id="UP000518752">
    <property type="component" value="Unassembled WGS sequence"/>
</dbReference>
<gene>
    <name evidence="6" type="ORF">D9757_014289</name>
</gene>
<reference evidence="6 7" key="1">
    <citation type="journal article" date="2020" name="ISME J.">
        <title>Uncovering the hidden diversity of litter-decomposition mechanisms in mushroom-forming fungi.</title>
        <authorList>
            <person name="Floudas D."/>
            <person name="Bentzer J."/>
            <person name="Ahren D."/>
            <person name="Johansson T."/>
            <person name="Persson P."/>
            <person name="Tunlid A."/>
        </authorList>
    </citation>
    <scope>NUCLEOTIDE SEQUENCE [LARGE SCALE GENOMIC DNA]</scope>
    <source>
        <strain evidence="6 7">CBS 406.79</strain>
    </source>
</reference>
<evidence type="ECO:0000256" key="1">
    <source>
        <dbReference type="ARBA" id="ARBA00004141"/>
    </source>
</evidence>
<comment type="caution">
    <text evidence="6">The sequence shown here is derived from an EMBL/GenBank/DDBJ whole genome shotgun (WGS) entry which is preliminary data.</text>
</comment>
<dbReference type="GO" id="GO:0016020">
    <property type="term" value="C:membrane"/>
    <property type="evidence" value="ECO:0007669"/>
    <property type="project" value="UniProtKB-SubCell"/>
</dbReference>
<evidence type="ECO:0000256" key="2">
    <source>
        <dbReference type="ARBA" id="ARBA00022692"/>
    </source>
</evidence>
<feature type="transmembrane region" description="Helical" evidence="5">
    <location>
        <begin position="408"/>
        <end position="430"/>
    </location>
</feature>
<organism evidence="6 7">
    <name type="scientific">Collybiopsis confluens</name>
    <dbReference type="NCBI Taxonomy" id="2823264"/>
    <lineage>
        <taxon>Eukaryota</taxon>
        <taxon>Fungi</taxon>
        <taxon>Dikarya</taxon>
        <taxon>Basidiomycota</taxon>
        <taxon>Agaricomycotina</taxon>
        <taxon>Agaricomycetes</taxon>
        <taxon>Agaricomycetidae</taxon>
        <taxon>Agaricales</taxon>
        <taxon>Marasmiineae</taxon>
        <taxon>Omphalotaceae</taxon>
        <taxon>Collybiopsis</taxon>
    </lineage>
</organism>
<evidence type="ECO:0000256" key="4">
    <source>
        <dbReference type="ARBA" id="ARBA00023136"/>
    </source>
</evidence>
<proteinExistence type="predicted"/>
<name>A0A8H5D278_9AGAR</name>